<gene>
    <name evidence="2" type="ORF">GCM10017581_033390</name>
</gene>
<evidence type="ECO:0000313" key="3">
    <source>
        <dbReference type="Proteomes" id="UP001143480"/>
    </source>
</evidence>
<evidence type="ECO:0000313" key="2">
    <source>
        <dbReference type="EMBL" id="GLL01597.1"/>
    </source>
</evidence>
<proteinExistence type="predicted"/>
<evidence type="ECO:0000256" key="1">
    <source>
        <dbReference type="SAM" id="Phobius"/>
    </source>
</evidence>
<comment type="caution">
    <text evidence="2">The sequence shown here is derived from an EMBL/GenBank/DDBJ whole genome shotgun (WGS) entry which is preliminary data.</text>
</comment>
<reference evidence="2" key="2">
    <citation type="submission" date="2023-01" db="EMBL/GenBank/DDBJ databases">
        <authorList>
            <person name="Sun Q."/>
            <person name="Evtushenko L."/>
        </authorList>
    </citation>
    <scope>NUCLEOTIDE SEQUENCE</scope>
    <source>
        <strain evidence="2">VKM Ac-1321</strain>
    </source>
</reference>
<sequence>MAAMNPRTVHLALRGTMTALAVLAAVQVLLAGSFLSGHYPVLRWHMITGFAMVVVALVQSAVIFLPGRRQREPSLPRMGLLIPVLLATQGILGVFRVLELHVPIGVLMAVGTVHAATWAWKTPLPGAQPAAAAKVEVAA</sequence>
<protein>
    <submittedName>
        <fullName evidence="2">Uncharacterized protein</fullName>
    </submittedName>
</protein>
<organism evidence="2 3">
    <name type="scientific">Dactylosporangium matsuzakiense</name>
    <dbReference type="NCBI Taxonomy" id="53360"/>
    <lineage>
        <taxon>Bacteria</taxon>
        <taxon>Bacillati</taxon>
        <taxon>Actinomycetota</taxon>
        <taxon>Actinomycetes</taxon>
        <taxon>Micromonosporales</taxon>
        <taxon>Micromonosporaceae</taxon>
        <taxon>Dactylosporangium</taxon>
    </lineage>
</organism>
<feature type="transmembrane region" description="Helical" evidence="1">
    <location>
        <begin position="78"/>
        <end position="98"/>
    </location>
</feature>
<keyword evidence="3" id="KW-1185">Reference proteome</keyword>
<keyword evidence="1" id="KW-1133">Transmembrane helix</keyword>
<dbReference type="EMBL" id="BSFP01000017">
    <property type="protein sequence ID" value="GLL01597.1"/>
    <property type="molecule type" value="Genomic_DNA"/>
</dbReference>
<name>A0A9W6KII7_9ACTN</name>
<keyword evidence="1" id="KW-0812">Transmembrane</keyword>
<accession>A0A9W6KII7</accession>
<dbReference type="Proteomes" id="UP001143480">
    <property type="component" value="Unassembled WGS sequence"/>
</dbReference>
<reference evidence="2" key="1">
    <citation type="journal article" date="2014" name="Int. J. Syst. Evol. Microbiol.">
        <title>Complete genome sequence of Corynebacterium casei LMG S-19264T (=DSM 44701T), isolated from a smear-ripened cheese.</title>
        <authorList>
            <consortium name="US DOE Joint Genome Institute (JGI-PGF)"/>
            <person name="Walter F."/>
            <person name="Albersmeier A."/>
            <person name="Kalinowski J."/>
            <person name="Ruckert C."/>
        </authorList>
    </citation>
    <scope>NUCLEOTIDE SEQUENCE</scope>
    <source>
        <strain evidence="2">VKM Ac-1321</strain>
    </source>
</reference>
<feature type="transmembrane region" description="Helical" evidence="1">
    <location>
        <begin position="46"/>
        <end position="66"/>
    </location>
</feature>
<dbReference type="AlphaFoldDB" id="A0A9W6KII7"/>
<keyword evidence="1" id="KW-0472">Membrane</keyword>